<name>A0A419ER22_9BACT</name>
<dbReference type="SUPFAM" id="SSF56801">
    <property type="entry name" value="Acetyl-CoA synthetase-like"/>
    <property type="match status" value="1"/>
</dbReference>
<accession>A0A419ER22</accession>
<dbReference type="PANTHER" id="PTHR43767:SF1">
    <property type="entry name" value="NONRIBOSOMAL PEPTIDE SYNTHASE PES1 (EUROFUNG)-RELATED"/>
    <property type="match status" value="1"/>
</dbReference>
<organism evidence="5 6">
    <name type="scientific">Candidatus Abyssobacteria bacterium SURF_17</name>
    <dbReference type="NCBI Taxonomy" id="2093361"/>
    <lineage>
        <taxon>Bacteria</taxon>
        <taxon>Pseudomonadati</taxon>
        <taxon>Candidatus Hydrogenedentota</taxon>
        <taxon>Candidatus Abyssobacteria</taxon>
    </lineage>
</organism>
<comment type="similarity">
    <text evidence="1">Belongs to the ATP-dependent AMP-binding enzyme family.</text>
</comment>
<dbReference type="GO" id="GO:0016878">
    <property type="term" value="F:acid-thiol ligase activity"/>
    <property type="evidence" value="ECO:0007669"/>
    <property type="project" value="UniProtKB-ARBA"/>
</dbReference>
<dbReference type="NCBIfam" id="NF004837">
    <property type="entry name" value="PRK06187.1"/>
    <property type="match status" value="1"/>
</dbReference>
<evidence type="ECO:0000313" key="6">
    <source>
        <dbReference type="Proteomes" id="UP000285961"/>
    </source>
</evidence>
<dbReference type="PROSITE" id="PS00455">
    <property type="entry name" value="AMP_BINDING"/>
    <property type="match status" value="1"/>
</dbReference>
<dbReference type="FunFam" id="3.30.300.30:FF:000008">
    <property type="entry name" value="2,3-dihydroxybenzoate-AMP ligase"/>
    <property type="match status" value="1"/>
</dbReference>
<feature type="domain" description="AMP-binding enzyme C-terminal" evidence="4">
    <location>
        <begin position="421"/>
        <end position="496"/>
    </location>
</feature>
<dbReference type="InterPro" id="IPR050237">
    <property type="entry name" value="ATP-dep_AMP-bd_enzyme"/>
</dbReference>
<evidence type="ECO:0000259" key="3">
    <source>
        <dbReference type="Pfam" id="PF00501"/>
    </source>
</evidence>
<dbReference type="EMBL" id="QZKI01000121">
    <property type="protein sequence ID" value="RJP65869.1"/>
    <property type="molecule type" value="Genomic_DNA"/>
</dbReference>
<dbReference type="Pfam" id="PF13193">
    <property type="entry name" value="AMP-binding_C"/>
    <property type="match status" value="1"/>
</dbReference>
<protein>
    <submittedName>
        <fullName evidence="5">Long-chain fatty acid--CoA ligase</fullName>
    </submittedName>
</protein>
<proteinExistence type="inferred from homology"/>
<keyword evidence="2 5" id="KW-0436">Ligase</keyword>
<comment type="caution">
    <text evidence="5">The sequence shown here is derived from an EMBL/GenBank/DDBJ whole genome shotgun (WGS) entry which is preliminary data.</text>
</comment>
<feature type="domain" description="AMP-dependent synthetase/ligase" evidence="3">
    <location>
        <begin position="12"/>
        <end position="371"/>
    </location>
</feature>
<dbReference type="InterPro" id="IPR025110">
    <property type="entry name" value="AMP-bd_C"/>
</dbReference>
<dbReference type="Pfam" id="PF00501">
    <property type="entry name" value="AMP-binding"/>
    <property type="match status" value="1"/>
</dbReference>
<evidence type="ECO:0000259" key="4">
    <source>
        <dbReference type="Pfam" id="PF13193"/>
    </source>
</evidence>
<reference evidence="5 6" key="1">
    <citation type="journal article" date="2017" name="ISME J.">
        <title>Energy and carbon metabolisms in a deep terrestrial subsurface fluid microbial community.</title>
        <authorList>
            <person name="Momper L."/>
            <person name="Jungbluth S.P."/>
            <person name="Lee M.D."/>
            <person name="Amend J.P."/>
        </authorList>
    </citation>
    <scope>NUCLEOTIDE SEQUENCE [LARGE SCALE GENOMIC DNA]</scope>
    <source>
        <strain evidence="5">SURF_17</strain>
    </source>
</reference>
<dbReference type="InterPro" id="IPR020845">
    <property type="entry name" value="AMP-binding_CS"/>
</dbReference>
<evidence type="ECO:0000256" key="1">
    <source>
        <dbReference type="ARBA" id="ARBA00006432"/>
    </source>
</evidence>
<dbReference type="InterPro" id="IPR000873">
    <property type="entry name" value="AMP-dep_synth/lig_dom"/>
</dbReference>
<dbReference type="PANTHER" id="PTHR43767">
    <property type="entry name" value="LONG-CHAIN-FATTY-ACID--COA LIGASE"/>
    <property type="match status" value="1"/>
</dbReference>
<dbReference type="InterPro" id="IPR045851">
    <property type="entry name" value="AMP-bd_C_sf"/>
</dbReference>
<evidence type="ECO:0000313" key="5">
    <source>
        <dbReference type="EMBL" id="RJP65869.1"/>
    </source>
</evidence>
<dbReference type="InterPro" id="IPR042099">
    <property type="entry name" value="ANL_N_sf"/>
</dbReference>
<sequence>MEVPGTIPHLLEIRAKETPSKTFLYFGEQEISYKQLDELANRIANGLIALGIRKGDKVCLLMTNCAEYIYSFFGITKAGAVATPINSLLKGEEITYILNDSDAKALFIQSKFDELIQKILPQCPKLKNIIVVDTDVSPAGRKSLNELLKAAASRPPVEVTAEDVAGIIYTSGTTGRPKGVELTHRNYLVDSQQVSAAAQMTPVDRFLCILPLFHVNAQVVTTLSPMYAGASMILLEGFSPKTFLPALSHYKATAFSGVPTVYAILNNMPDAEKYDLSTLRFCICGAAPMPVEVFTTFEERYKAFILEGYGLSEGTCASSINPLGGERKIGSIGLPLKGQEMRIFDDAGKEMPPGKVGEIVVRGENVMKGYYKNPGATAETLKEGWLRTGDLGYVDEDGYFYIVGRKKEMIIRGGENIYPKEAEEVLYRHPAILEAAVVGIPDKIWGEEVMAFIIPREGASLTADEVIAYCKQHLADFKCPRKVAFAKEFPKTATGKIQKNRIVEEYVGKPKQS</sequence>
<dbReference type="Gene3D" id="3.30.300.30">
    <property type="match status" value="1"/>
</dbReference>
<dbReference type="CDD" id="cd05936">
    <property type="entry name" value="FC-FACS_FadD_like"/>
    <property type="match status" value="1"/>
</dbReference>
<dbReference type="FunFam" id="3.40.50.12780:FF:000003">
    <property type="entry name" value="Long-chain-fatty-acid--CoA ligase FadD"/>
    <property type="match status" value="1"/>
</dbReference>
<dbReference type="Proteomes" id="UP000285961">
    <property type="component" value="Unassembled WGS sequence"/>
</dbReference>
<dbReference type="AlphaFoldDB" id="A0A419ER22"/>
<gene>
    <name evidence="5" type="ORF">C4532_16715</name>
</gene>
<dbReference type="Gene3D" id="3.40.50.12780">
    <property type="entry name" value="N-terminal domain of ligase-like"/>
    <property type="match status" value="1"/>
</dbReference>
<evidence type="ECO:0000256" key="2">
    <source>
        <dbReference type="ARBA" id="ARBA00022598"/>
    </source>
</evidence>